<protein>
    <submittedName>
        <fullName evidence="6">Molecular chaperone DnaK</fullName>
    </submittedName>
</protein>
<feature type="zinc finger region" description="dksA C4-type" evidence="4">
    <location>
        <begin position="106"/>
        <end position="130"/>
    </location>
</feature>
<keyword evidence="3" id="KW-0862">Zinc</keyword>
<dbReference type="GO" id="GO:0008270">
    <property type="term" value="F:zinc ion binding"/>
    <property type="evidence" value="ECO:0007669"/>
    <property type="project" value="UniProtKB-KW"/>
</dbReference>
<dbReference type="eggNOG" id="COG1734">
    <property type="taxonomic scope" value="Bacteria"/>
</dbReference>
<evidence type="ECO:0000313" key="7">
    <source>
        <dbReference type="Proteomes" id="UP000027997"/>
    </source>
</evidence>
<evidence type="ECO:0000256" key="1">
    <source>
        <dbReference type="ARBA" id="ARBA00022723"/>
    </source>
</evidence>
<organism evidence="6 7">
    <name type="scientific">Endozoicomonas elysicola</name>
    <dbReference type="NCBI Taxonomy" id="305900"/>
    <lineage>
        <taxon>Bacteria</taxon>
        <taxon>Pseudomonadati</taxon>
        <taxon>Pseudomonadota</taxon>
        <taxon>Gammaproteobacteria</taxon>
        <taxon>Oceanospirillales</taxon>
        <taxon>Endozoicomonadaceae</taxon>
        <taxon>Endozoicomonas</taxon>
    </lineage>
</organism>
<dbReference type="PANTHER" id="PTHR33823">
    <property type="entry name" value="RNA POLYMERASE-BINDING TRANSCRIPTION FACTOR DKSA-RELATED"/>
    <property type="match status" value="1"/>
</dbReference>
<dbReference type="Pfam" id="PF01258">
    <property type="entry name" value="zf-dskA_traR"/>
    <property type="match status" value="1"/>
</dbReference>
<dbReference type="PROSITE" id="PS51128">
    <property type="entry name" value="ZF_DKSA_2"/>
    <property type="match status" value="1"/>
</dbReference>
<dbReference type="EMBL" id="JOJP01000001">
    <property type="protein sequence ID" value="KEI69706.1"/>
    <property type="molecule type" value="Genomic_DNA"/>
</dbReference>
<evidence type="ECO:0000256" key="2">
    <source>
        <dbReference type="ARBA" id="ARBA00022771"/>
    </source>
</evidence>
<evidence type="ECO:0000256" key="4">
    <source>
        <dbReference type="PROSITE-ProRule" id="PRU00510"/>
    </source>
</evidence>
<keyword evidence="2" id="KW-0863">Zinc-finger</keyword>
<evidence type="ECO:0000313" key="6">
    <source>
        <dbReference type="EMBL" id="KEI69706.1"/>
    </source>
</evidence>
<dbReference type="Proteomes" id="UP000027997">
    <property type="component" value="Unassembled WGS sequence"/>
</dbReference>
<accession>A0A081K6D0</accession>
<reference evidence="6 7" key="1">
    <citation type="submission" date="2014-06" db="EMBL/GenBank/DDBJ databases">
        <title>Whole Genome Sequences of Three Symbiotic Endozoicomonas Bacteria.</title>
        <authorList>
            <person name="Neave M.J."/>
            <person name="Apprill A."/>
            <person name="Voolstra C.R."/>
        </authorList>
    </citation>
    <scope>NUCLEOTIDE SEQUENCE [LARGE SCALE GENOMIC DNA]</scope>
    <source>
        <strain evidence="6 7">DSM 22380</strain>
    </source>
</reference>
<evidence type="ECO:0000256" key="3">
    <source>
        <dbReference type="ARBA" id="ARBA00022833"/>
    </source>
</evidence>
<keyword evidence="7" id="KW-1185">Reference proteome</keyword>
<dbReference type="Gene3D" id="1.20.120.910">
    <property type="entry name" value="DksA, coiled-coil domain"/>
    <property type="match status" value="1"/>
</dbReference>
<gene>
    <name evidence="6" type="ORF">GV64_02165</name>
</gene>
<dbReference type="SUPFAM" id="SSF57716">
    <property type="entry name" value="Glucocorticoid receptor-like (DNA-binding domain)"/>
    <property type="match status" value="1"/>
</dbReference>
<keyword evidence="1" id="KW-0479">Metal-binding</keyword>
<feature type="domain" description="Zinc finger DksA/TraR C4-type" evidence="5">
    <location>
        <begin position="101"/>
        <end position="135"/>
    </location>
</feature>
<evidence type="ECO:0000259" key="5">
    <source>
        <dbReference type="Pfam" id="PF01258"/>
    </source>
</evidence>
<dbReference type="AlphaFoldDB" id="A0A081K6D0"/>
<dbReference type="STRING" id="305900.GV64_02165"/>
<name>A0A081K6D0_9GAMM</name>
<sequence>MVITGITLIASASEIKKTMSTLKPEQSEHLIKLLKQRKQTLMETIAQSDQSAQPVKLDQQAFGRVTRVDALQQQSMAKASLEQSKQQLRQVLMALARFESGDYGYCLECDRPIQFARLEIRPESSLCIDCQSGKELADR</sequence>
<dbReference type="PANTHER" id="PTHR33823:SF4">
    <property type="entry name" value="GENERAL STRESS PROTEIN 16O"/>
    <property type="match status" value="1"/>
</dbReference>
<proteinExistence type="predicted"/>
<comment type="caution">
    <text evidence="6">The sequence shown here is derived from an EMBL/GenBank/DDBJ whole genome shotgun (WGS) entry which is preliminary data.</text>
</comment>
<dbReference type="InterPro" id="IPR000962">
    <property type="entry name" value="Znf_DskA_TraR"/>
</dbReference>